<dbReference type="GO" id="GO:0009396">
    <property type="term" value="P:folic acid-containing compound biosynthetic process"/>
    <property type="evidence" value="ECO:0007669"/>
    <property type="project" value="InterPro"/>
</dbReference>
<dbReference type="SUPFAM" id="SSF56322">
    <property type="entry name" value="ADC synthase"/>
    <property type="match status" value="1"/>
</dbReference>
<dbReference type="Proteomes" id="UP000294746">
    <property type="component" value="Unassembled WGS sequence"/>
</dbReference>
<dbReference type="GO" id="GO:0046820">
    <property type="term" value="F:4-amino-4-deoxychorismate synthase activity"/>
    <property type="evidence" value="ECO:0007669"/>
    <property type="project" value="TreeGrafter"/>
</dbReference>
<protein>
    <submittedName>
        <fullName evidence="2">Aminodeoxychorismate synthase subunit I /aminodeoxychorismate lyase apoprotein</fullName>
    </submittedName>
</protein>
<dbReference type="GO" id="GO:0016829">
    <property type="term" value="F:lyase activity"/>
    <property type="evidence" value="ECO:0007669"/>
    <property type="project" value="UniProtKB-KW"/>
</dbReference>
<organism evidence="2 3">
    <name type="scientific">Baia soyae</name>
    <dbReference type="NCBI Taxonomy" id="1544746"/>
    <lineage>
        <taxon>Bacteria</taxon>
        <taxon>Bacillati</taxon>
        <taxon>Bacillota</taxon>
        <taxon>Bacilli</taxon>
        <taxon>Bacillales</taxon>
        <taxon>Thermoactinomycetaceae</taxon>
        <taxon>Baia</taxon>
    </lineage>
</organism>
<dbReference type="PANTHER" id="PTHR11236">
    <property type="entry name" value="AMINOBENZOATE/ANTHRANILATE SYNTHASE"/>
    <property type="match status" value="1"/>
</dbReference>
<dbReference type="InterPro" id="IPR043132">
    <property type="entry name" value="BCAT-like_C"/>
</dbReference>
<dbReference type="Gene3D" id="3.60.120.10">
    <property type="entry name" value="Anthranilate synthase"/>
    <property type="match status" value="1"/>
</dbReference>
<dbReference type="SUPFAM" id="SSF56752">
    <property type="entry name" value="D-aminoacid aminotransferase-like PLP-dependent enzymes"/>
    <property type="match status" value="1"/>
</dbReference>
<dbReference type="InterPro" id="IPR005801">
    <property type="entry name" value="ADC_synthase"/>
</dbReference>
<dbReference type="PRINTS" id="PR00095">
    <property type="entry name" value="ANTSNTHASEI"/>
</dbReference>
<dbReference type="Pfam" id="PF01063">
    <property type="entry name" value="Aminotran_4"/>
    <property type="match status" value="1"/>
</dbReference>
<dbReference type="InterPro" id="IPR036038">
    <property type="entry name" value="Aminotransferase-like"/>
</dbReference>
<proteinExistence type="predicted"/>
<dbReference type="NCBIfam" id="TIGR00553">
    <property type="entry name" value="pabB"/>
    <property type="match status" value="1"/>
</dbReference>
<keyword evidence="2" id="KW-0456">Lyase</keyword>
<sequence length="586" mass="66967">MTHSSPQLLFEFPDLQGRSNPLTFLNPIHIVTAYSLEEIIPSLQQLQEYLQAGFYVAGWLSYESGAIFVSSDICNTSSEVPYLWFGVYEKPIKGDFLHRPLHPVHHLSWQSLISREQYQQGIQTIKEEIAKGNTYQVNYTLRVESPWNHQDPLAFYRQLTDVQQASYTSYIDTGRFQVLSASPELFFRIDQSTITTRPMKGTMARGSNPEEDRQNKEWLSQSEKNRAENVMIVDLLRNDLGKVALQGTVEVPELFSIETYPTLFQMTSTIIAQLDKGATPLEIFQALFPCGSITGAPKRSTMQIIDRIEEAPRNVYCGAIGFWTPEGDAAFNVPIRTVQIDQEKQLATYGVGGGITWDSTAEEEYEEVLMKTAILQKATPTFQLIESILLKEGHYWLVDLHEKRISHSAKALGFPCDLSIYQTHLAQFALHHPHDSWKVRITLDHLGHWDIIGERIQRARESQLIGLATTPVSRNHPYLYHKTTERGVYQLHKQTKPDLYDVLLWNEQGELTEFTTGNLVLEIDGIHYTPPISSGLLNGTFRQQLIQTEKVVEKILYKEDLVHTTQIWLINSVRSWVPVHLVEKSP</sequence>
<dbReference type="Pfam" id="PF00425">
    <property type="entry name" value="Chorismate_bind"/>
    <property type="match status" value="1"/>
</dbReference>
<evidence type="ECO:0000259" key="1">
    <source>
        <dbReference type="Pfam" id="PF00425"/>
    </source>
</evidence>
<dbReference type="AlphaFoldDB" id="A0A4R2RXS8"/>
<feature type="domain" description="Chorismate-utilising enzyme C-terminal" evidence="1">
    <location>
        <begin position="115"/>
        <end position="371"/>
    </location>
</feature>
<dbReference type="Gene3D" id="3.30.470.10">
    <property type="match status" value="1"/>
</dbReference>
<dbReference type="Gene3D" id="3.20.10.10">
    <property type="entry name" value="D-amino Acid Aminotransferase, subunit A, domain 2"/>
    <property type="match status" value="1"/>
</dbReference>
<dbReference type="OrthoDB" id="9803598at2"/>
<dbReference type="InterPro" id="IPR019999">
    <property type="entry name" value="Anth_synth_I-like"/>
</dbReference>
<evidence type="ECO:0000313" key="2">
    <source>
        <dbReference type="EMBL" id="TCP69356.1"/>
    </source>
</evidence>
<gene>
    <name evidence="2" type="ORF">EDD57_10914</name>
</gene>
<dbReference type="InterPro" id="IPR001544">
    <property type="entry name" value="Aminotrans_IV"/>
</dbReference>
<dbReference type="PANTHER" id="PTHR11236:SF50">
    <property type="entry name" value="AMINODEOXYCHORISMATE SYNTHASE COMPONENT 1"/>
    <property type="match status" value="1"/>
</dbReference>
<dbReference type="InterPro" id="IPR043131">
    <property type="entry name" value="BCAT-like_N"/>
</dbReference>
<dbReference type="InterPro" id="IPR005802">
    <property type="entry name" value="ADC_synth_comp_1"/>
</dbReference>
<dbReference type="EMBL" id="SLXV01000009">
    <property type="protein sequence ID" value="TCP69356.1"/>
    <property type="molecule type" value="Genomic_DNA"/>
</dbReference>
<comment type="caution">
    <text evidence="2">The sequence shown here is derived from an EMBL/GenBank/DDBJ whole genome shotgun (WGS) entry which is preliminary data.</text>
</comment>
<keyword evidence="3" id="KW-1185">Reference proteome</keyword>
<accession>A0A4R2RXS8</accession>
<dbReference type="InterPro" id="IPR015890">
    <property type="entry name" value="Chorismate_C"/>
</dbReference>
<dbReference type="RefSeq" id="WP_131848308.1">
    <property type="nucleotide sequence ID" value="NZ_SLXV01000009.1"/>
</dbReference>
<reference evidence="2 3" key="1">
    <citation type="submission" date="2019-03" db="EMBL/GenBank/DDBJ databases">
        <title>Genomic Encyclopedia of Type Strains, Phase IV (KMG-IV): sequencing the most valuable type-strain genomes for metagenomic binning, comparative biology and taxonomic classification.</title>
        <authorList>
            <person name="Goeker M."/>
        </authorList>
    </citation>
    <scope>NUCLEOTIDE SEQUENCE [LARGE SCALE GENOMIC DNA]</scope>
    <source>
        <strain evidence="2 3">DSM 46831</strain>
    </source>
</reference>
<name>A0A4R2RXS8_9BACL</name>
<evidence type="ECO:0000313" key="3">
    <source>
        <dbReference type="Proteomes" id="UP000294746"/>
    </source>
</evidence>
<dbReference type="GO" id="GO:0000162">
    <property type="term" value="P:L-tryptophan biosynthetic process"/>
    <property type="evidence" value="ECO:0007669"/>
    <property type="project" value="TreeGrafter"/>
</dbReference>